<feature type="non-terminal residue" evidence="1">
    <location>
        <position position="1"/>
    </location>
</feature>
<sequence length="76" mass="8917">VKGGKKYFPANITLVKYATFLFGPLIEIYWISKLEDAEQVAELNAIRENDEQKFIVDIPMDDFIFFKWSKKHIFSA</sequence>
<dbReference type="EMBL" id="JADGJH010003563">
    <property type="protein sequence ID" value="KAJ3090127.1"/>
    <property type="molecule type" value="Genomic_DNA"/>
</dbReference>
<comment type="caution">
    <text evidence="1">The sequence shown here is derived from an EMBL/GenBank/DDBJ whole genome shotgun (WGS) entry which is preliminary data.</text>
</comment>
<dbReference type="AlphaFoldDB" id="A0AAD5XC22"/>
<keyword evidence="2" id="KW-1185">Reference proteome</keyword>
<organism evidence="1 2">
    <name type="scientific">Physocladia obscura</name>
    <dbReference type="NCBI Taxonomy" id="109957"/>
    <lineage>
        <taxon>Eukaryota</taxon>
        <taxon>Fungi</taxon>
        <taxon>Fungi incertae sedis</taxon>
        <taxon>Chytridiomycota</taxon>
        <taxon>Chytridiomycota incertae sedis</taxon>
        <taxon>Chytridiomycetes</taxon>
        <taxon>Chytridiales</taxon>
        <taxon>Chytriomycetaceae</taxon>
        <taxon>Physocladia</taxon>
    </lineage>
</organism>
<evidence type="ECO:0000313" key="2">
    <source>
        <dbReference type="Proteomes" id="UP001211907"/>
    </source>
</evidence>
<evidence type="ECO:0000313" key="1">
    <source>
        <dbReference type="EMBL" id="KAJ3090127.1"/>
    </source>
</evidence>
<dbReference type="Proteomes" id="UP001211907">
    <property type="component" value="Unassembled WGS sequence"/>
</dbReference>
<reference evidence="1" key="1">
    <citation type="submission" date="2020-05" db="EMBL/GenBank/DDBJ databases">
        <title>Phylogenomic resolution of chytrid fungi.</title>
        <authorList>
            <person name="Stajich J.E."/>
            <person name="Amses K."/>
            <person name="Simmons R."/>
            <person name="Seto K."/>
            <person name="Myers J."/>
            <person name="Bonds A."/>
            <person name="Quandt C.A."/>
            <person name="Barry K."/>
            <person name="Liu P."/>
            <person name="Grigoriev I."/>
            <person name="Longcore J.E."/>
            <person name="James T.Y."/>
        </authorList>
    </citation>
    <scope>NUCLEOTIDE SEQUENCE</scope>
    <source>
        <strain evidence="1">JEL0513</strain>
    </source>
</reference>
<gene>
    <name evidence="1" type="ORF">HK100_007544</name>
</gene>
<proteinExistence type="predicted"/>
<protein>
    <submittedName>
        <fullName evidence="1">Uncharacterized protein</fullName>
    </submittedName>
</protein>
<name>A0AAD5XC22_9FUNG</name>
<accession>A0AAD5XC22</accession>